<dbReference type="CDD" id="cd17546">
    <property type="entry name" value="REC_hyHK_CKI1_RcsC-like"/>
    <property type="match status" value="1"/>
</dbReference>
<dbReference type="GO" id="GO:0000155">
    <property type="term" value="F:phosphorelay sensor kinase activity"/>
    <property type="evidence" value="ECO:0007669"/>
    <property type="project" value="InterPro"/>
</dbReference>
<evidence type="ECO:0000313" key="17">
    <source>
        <dbReference type="Proteomes" id="UP000244441"/>
    </source>
</evidence>
<keyword evidence="17" id="KW-1185">Reference proteome</keyword>
<dbReference type="PROSITE" id="PS50113">
    <property type="entry name" value="PAC"/>
    <property type="match status" value="1"/>
</dbReference>
<feature type="transmembrane region" description="Helical" evidence="12">
    <location>
        <begin position="12"/>
        <end position="33"/>
    </location>
</feature>
<feature type="domain" description="Response regulatory" evidence="14">
    <location>
        <begin position="840"/>
        <end position="959"/>
    </location>
</feature>
<gene>
    <name evidence="16" type="ORF">C2869_20905</name>
</gene>
<comment type="subunit">
    <text evidence="9">At low DSF concentrations, interacts with RpfF.</text>
</comment>
<feature type="transmembrane region" description="Helical" evidence="12">
    <location>
        <begin position="167"/>
        <end position="191"/>
    </location>
</feature>
<dbReference type="Gene3D" id="3.30.565.10">
    <property type="entry name" value="Histidine kinase-like ATPase, C-terminal domain"/>
    <property type="match status" value="1"/>
</dbReference>
<evidence type="ECO:0000256" key="5">
    <source>
        <dbReference type="ARBA" id="ARBA00022741"/>
    </source>
</evidence>
<reference evidence="16 17" key="1">
    <citation type="submission" date="2018-01" db="EMBL/GenBank/DDBJ databases">
        <title>Genome sequence of a Cantenovulum-like bacteria.</title>
        <authorList>
            <person name="Tan W.R."/>
            <person name="Lau N.-S."/>
            <person name="Go F."/>
            <person name="Amirul A.-A.A."/>
        </authorList>
    </citation>
    <scope>NUCLEOTIDE SEQUENCE [LARGE SCALE GENOMIC DNA]</scope>
    <source>
        <strain evidence="16 17">CCB-QB4</strain>
    </source>
</reference>
<dbReference type="Proteomes" id="UP000244441">
    <property type="component" value="Chromosome"/>
</dbReference>
<dbReference type="PRINTS" id="PR00344">
    <property type="entry name" value="BCTRLSENSOR"/>
</dbReference>
<dbReference type="PANTHER" id="PTHR45339">
    <property type="entry name" value="HYBRID SIGNAL TRANSDUCTION HISTIDINE KINASE J"/>
    <property type="match status" value="1"/>
</dbReference>
<dbReference type="InterPro" id="IPR036890">
    <property type="entry name" value="HATPase_C_sf"/>
</dbReference>
<dbReference type="PROSITE" id="PS50109">
    <property type="entry name" value="HIS_KIN"/>
    <property type="match status" value="1"/>
</dbReference>
<feature type="transmembrane region" description="Helical" evidence="12">
    <location>
        <begin position="66"/>
        <end position="84"/>
    </location>
</feature>
<evidence type="ECO:0000256" key="4">
    <source>
        <dbReference type="ARBA" id="ARBA00022679"/>
    </source>
</evidence>
<dbReference type="OrthoDB" id="9810730at2"/>
<evidence type="ECO:0000259" key="15">
    <source>
        <dbReference type="PROSITE" id="PS50113"/>
    </source>
</evidence>
<evidence type="ECO:0000313" key="16">
    <source>
        <dbReference type="EMBL" id="AWB68703.1"/>
    </source>
</evidence>
<keyword evidence="8" id="KW-0902">Two-component regulatory system</keyword>
<dbReference type="Pfam" id="PF17159">
    <property type="entry name" value="MASE3"/>
    <property type="match status" value="1"/>
</dbReference>
<keyword evidence="12" id="KW-0472">Membrane</keyword>
<dbReference type="InterPro" id="IPR035965">
    <property type="entry name" value="PAS-like_dom_sf"/>
</dbReference>
<dbReference type="SMART" id="SM00448">
    <property type="entry name" value="REC"/>
    <property type="match status" value="2"/>
</dbReference>
<dbReference type="SMART" id="SM00388">
    <property type="entry name" value="HisKA"/>
    <property type="match status" value="1"/>
</dbReference>
<evidence type="ECO:0000256" key="3">
    <source>
        <dbReference type="ARBA" id="ARBA00022553"/>
    </source>
</evidence>
<evidence type="ECO:0000256" key="9">
    <source>
        <dbReference type="ARBA" id="ARBA00064003"/>
    </source>
</evidence>
<dbReference type="Gene3D" id="3.30.450.20">
    <property type="entry name" value="PAS domain"/>
    <property type="match status" value="1"/>
</dbReference>
<dbReference type="Pfam" id="PF02518">
    <property type="entry name" value="HATPase_c"/>
    <property type="match status" value="1"/>
</dbReference>
<dbReference type="CDD" id="cd16922">
    <property type="entry name" value="HATPase_EvgS-ArcB-TorS-like"/>
    <property type="match status" value="1"/>
</dbReference>
<dbReference type="Gene3D" id="1.10.287.130">
    <property type="match status" value="1"/>
</dbReference>
<feature type="transmembrane region" description="Helical" evidence="12">
    <location>
        <begin position="267"/>
        <end position="285"/>
    </location>
</feature>
<feature type="domain" description="Response regulatory" evidence="14">
    <location>
        <begin position="681"/>
        <end position="798"/>
    </location>
</feature>
<keyword evidence="7" id="KW-0067">ATP-binding</keyword>
<dbReference type="KEGG" id="cate:C2869_20905"/>
<evidence type="ECO:0000256" key="1">
    <source>
        <dbReference type="ARBA" id="ARBA00000085"/>
    </source>
</evidence>
<proteinExistence type="predicted"/>
<feature type="domain" description="Histidine kinase" evidence="13">
    <location>
        <begin position="443"/>
        <end position="664"/>
    </location>
</feature>
<dbReference type="RefSeq" id="WP_108604755.1">
    <property type="nucleotide sequence ID" value="NZ_CP026604.1"/>
</dbReference>
<dbReference type="GO" id="GO:0005524">
    <property type="term" value="F:ATP binding"/>
    <property type="evidence" value="ECO:0007669"/>
    <property type="project" value="UniProtKB-KW"/>
</dbReference>
<dbReference type="AlphaFoldDB" id="A0A2S0VWZ5"/>
<dbReference type="InterPro" id="IPR003661">
    <property type="entry name" value="HisK_dim/P_dom"/>
</dbReference>
<keyword evidence="3 11" id="KW-0597">Phosphoprotein</keyword>
<dbReference type="Gene3D" id="3.40.50.2300">
    <property type="match status" value="2"/>
</dbReference>
<dbReference type="InterPro" id="IPR001789">
    <property type="entry name" value="Sig_transdc_resp-reg_receiver"/>
</dbReference>
<accession>A0A2S0VWZ5</accession>
<dbReference type="InterPro" id="IPR000700">
    <property type="entry name" value="PAS-assoc_C"/>
</dbReference>
<feature type="transmembrane region" description="Helical" evidence="12">
    <location>
        <begin position="211"/>
        <end position="228"/>
    </location>
</feature>
<dbReference type="SMART" id="SM00387">
    <property type="entry name" value="HATPase_c"/>
    <property type="match status" value="1"/>
</dbReference>
<sequence>MHPLAIKLSTKQWIACIAVFICTLPALLNTLGVDFASYSHSLPNDQSQITTDRIFYSIAGALHHTLLEWTAVTIACMTAIASLIHYKENRDVTVPILGMAILSAGFVDAFHTLAATRIIEAKAPNTDFIPFTWALSRIFNACIIITGTVISLYILKRQSRTNLNNHGWLSLFLISALFFIVAYSAVTLAANNENLPQTMFKDALITRPYDVLPLVLFIIGGGLFVLWYRTEPSNIKFALMLSIVPEVVTQLHMAFGSSALFDNHFNIAHGLKALAYLSIFIGILFDLMQKQKEQAYELAQARKYIDGITNAVPFLLSYIDKNETYQFVNVNYPQWFKTQDGKFVGKSVRNCIGEANYQSLQPQIQQVLSGQATHFQTNVTDKNAQQRIAHFSYIPDKDPSGEINGFFVSIEDITQQKTLQLELEHALIQAQESTRFKSEFLASMSHEIRTPMNGILGMLSLILQTDLQPEQTRFATLAQNSAQSLLTIINDILDFSKIEAGKLELEQSDFNLVIVIGEFTDTIAERVQAKGIELVLDIQEIRHPIVKGDQGRLRQILNNLVGNAIKFTEQGEIVIRAEVIKETAQSFIFKCCVSDTGIGIDSQKQSSIFSSFTQVDASTTRKYGGTGLGLSIVKQLCQLMGGDISVTSQVGQGSQFTFSIPLEKSANSKIQSPNTDFNLVSILVVDDHDTSRGAIAKQLEAWGAKVTQANSAQACLDIVAHEQGFQVAFINLQMPNIDGAELGKLLKQNPNLDDLKLVLMTPILNQGDTSHYAAMGFDAHFSKPATPSDLFDALSIVLNSNLKASVNISFNTTLNSSNNSELDTPPDCITTQYTWPQNLRLLLVEDNFVNQSVVQAMLQNLELDCDTVENGVEAIKAIEHNSYTLILMDCQMPEMDGYEATQAIRLGKAGDANKNVIIIALTANAMKGDKEKCLNAGMNDYLTKPLNAKDLQDKLTLWANKLDHA</sequence>
<dbReference type="Pfam" id="PF08448">
    <property type="entry name" value="PAS_4"/>
    <property type="match status" value="1"/>
</dbReference>
<evidence type="ECO:0000256" key="11">
    <source>
        <dbReference type="PROSITE-ProRule" id="PRU00169"/>
    </source>
</evidence>
<evidence type="ECO:0000256" key="2">
    <source>
        <dbReference type="ARBA" id="ARBA00012438"/>
    </source>
</evidence>
<protein>
    <recommendedName>
        <fullName evidence="10">Sensory/regulatory protein RpfC</fullName>
        <ecNumber evidence="2">2.7.13.3</ecNumber>
    </recommendedName>
</protein>
<keyword evidence="6" id="KW-0418">Kinase</keyword>
<dbReference type="InterPro" id="IPR011006">
    <property type="entry name" value="CheY-like_superfamily"/>
</dbReference>
<dbReference type="PANTHER" id="PTHR45339:SF1">
    <property type="entry name" value="HYBRID SIGNAL TRANSDUCTION HISTIDINE KINASE J"/>
    <property type="match status" value="1"/>
</dbReference>
<comment type="caution">
    <text evidence="11">Lacks conserved residue(s) required for the propagation of feature annotation.</text>
</comment>
<name>A0A2S0VWZ5_9ALTE</name>
<organism evidence="16 17">
    <name type="scientific">Saccharobesus litoralis</name>
    <dbReference type="NCBI Taxonomy" id="2172099"/>
    <lineage>
        <taxon>Bacteria</taxon>
        <taxon>Pseudomonadati</taxon>
        <taxon>Pseudomonadota</taxon>
        <taxon>Gammaproteobacteria</taxon>
        <taxon>Alteromonadales</taxon>
        <taxon>Alteromonadaceae</taxon>
        <taxon>Saccharobesus</taxon>
    </lineage>
</organism>
<dbReference type="InterPro" id="IPR033425">
    <property type="entry name" value="MASE3"/>
</dbReference>
<feature type="transmembrane region" description="Helical" evidence="12">
    <location>
        <begin position="131"/>
        <end position="155"/>
    </location>
</feature>
<evidence type="ECO:0000259" key="13">
    <source>
        <dbReference type="PROSITE" id="PS50109"/>
    </source>
</evidence>
<keyword evidence="5" id="KW-0547">Nucleotide-binding</keyword>
<keyword evidence="12" id="KW-0812">Transmembrane</keyword>
<dbReference type="EMBL" id="CP026604">
    <property type="protein sequence ID" value="AWB68703.1"/>
    <property type="molecule type" value="Genomic_DNA"/>
</dbReference>
<feature type="domain" description="PAC" evidence="15">
    <location>
        <begin position="373"/>
        <end position="425"/>
    </location>
</feature>
<dbReference type="Pfam" id="PF00512">
    <property type="entry name" value="HisKA"/>
    <property type="match status" value="1"/>
</dbReference>
<evidence type="ECO:0000256" key="12">
    <source>
        <dbReference type="SAM" id="Phobius"/>
    </source>
</evidence>
<dbReference type="InterPro" id="IPR004358">
    <property type="entry name" value="Sig_transdc_His_kin-like_C"/>
</dbReference>
<dbReference type="SUPFAM" id="SSF52172">
    <property type="entry name" value="CheY-like"/>
    <property type="match status" value="2"/>
</dbReference>
<dbReference type="InterPro" id="IPR003594">
    <property type="entry name" value="HATPase_dom"/>
</dbReference>
<dbReference type="SUPFAM" id="SSF47384">
    <property type="entry name" value="Homodimeric domain of signal transducing histidine kinase"/>
    <property type="match status" value="1"/>
</dbReference>
<dbReference type="SUPFAM" id="SSF55785">
    <property type="entry name" value="PYP-like sensor domain (PAS domain)"/>
    <property type="match status" value="1"/>
</dbReference>
<dbReference type="FunFam" id="3.30.565.10:FF:000010">
    <property type="entry name" value="Sensor histidine kinase RcsC"/>
    <property type="match status" value="1"/>
</dbReference>
<evidence type="ECO:0000256" key="8">
    <source>
        <dbReference type="ARBA" id="ARBA00023012"/>
    </source>
</evidence>
<comment type="catalytic activity">
    <reaction evidence="1">
        <text>ATP + protein L-histidine = ADP + protein N-phospho-L-histidine.</text>
        <dbReference type="EC" id="2.7.13.3"/>
    </reaction>
</comment>
<dbReference type="SUPFAM" id="SSF55874">
    <property type="entry name" value="ATPase domain of HSP90 chaperone/DNA topoisomerase II/histidine kinase"/>
    <property type="match status" value="1"/>
</dbReference>
<dbReference type="InterPro" id="IPR005467">
    <property type="entry name" value="His_kinase_dom"/>
</dbReference>
<dbReference type="FunFam" id="1.10.287.130:FF:000002">
    <property type="entry name" value="Two-component osmosensing histidine kinase"/>
    <property type="match status" value="1"/>
</dbReference>
<keyword evidence="4" id="KW-0808">Transferase</keyword>
<evidence type="ECO:0000256" key="6">
    <source>
        <dbReference type="ARBA" id="ARBA00022777"/>
    </source>
</evidence>
<dbReference type="Pfam" id="PF00072">
    <property type="entry name" value="Response_reg"/>
    <property type="match status" value="2"/>
</dbReference>
<dbReference type="CDD" id="cd00082">
    <property type="entry name" value="HisKA"/>
    <property type="match status" value="1"/>
</dbReference>
<dbReference type="EC" id="2.7.13.3" evidence="2"/>
<evidence type="ECO:0000259" key="14">
    <source>
        <dbReference type="PROSITE" id="PS50110"/>
    </source>
</evidence>
<feature type="transmembrane region" description="Helical" evidence="12">
    <location>
        <begin position="96"/>
        <end position="119"/>
    </location>
</feature>
<dbReference type="PROSITE" id="PS50110">
    <property type="entry name" value="RESPONSE_REGULATORY"/>
    <property type="match status" value="2"/>
</dbReference>
<evidence type="ECO:0000256" key="10">
    <source>
        <dbReference type="ARBA" id="ARBA00068150"/>
    </source>
</evidence>
<dbReference type="InterPro" id="IPR013656">
    <property type="entry name" value="PAS_4"/>
</dbReference>
<evidence type="ECO:0000256" key="7">
    <source>
        <dbReference type="ARBA" id="ARBA00022840"/>
    </source>
</evidence>
<dbReference type="InterPro" id="IPR036097">
    <property type="entry name" value="HisK_dim/P_sf"/>
</dbReference>
<feature type="modified residue" description="4-aspartylphosphate" evidence="11">
    <location>
        <position position="889"/>
    </location>
</feature>
<keyword evidence="12" id="KW-1133">Transmembrane helix</keyword>